<dbReference type="InterPro" id="IPR032599">
    <property type="entry name" value="YcdB/YcdC_rep_domain"/>
</dbReference>
<dbReference type="Pfam" id="PF16244">
    <property type="entry name" value="DUF4901"/>
    <property type="match status" value="2"/>
</dbReference>
<dbReference type="Pfam" id="PF03413">
    <property type="entry name" value="PepSY"/>
    <property type="match status" value="1"/>
</dbReference>
<feature type="domain" description="SLH" evidence="2">
    <location>
        <begin position="608"/>
        <end position="670"/>
    </location>
</feature>
<reference evidence="3 4" key="1">
    <citation type="submission" date="2020-08" db="EMBL/GenBank/DDBJ databases">
        <title>A Genomic Blueprint of the Chicken Gut Microbiome.</title>
        <authorList>
            <person name="Gilroy R."/>
            <person name="Ravi A."/>
            <person name="Getino M."/>
            <person name="Pursley I."/>
            <person name="Horton D.L."/>
            <person name="Alikhan N.-F."/>
            <person name="Baker D."/>
            <person name="Gharbi K."/>
            <person name="Hall N."/>
            <person name="Watson M."/>
            <person name="Adriaenssens E.M."/>
            <person name="Foster-Nyarko E."/>
            <person name="Jarju S."/>
            <person name="Secka A."/>
            <person name="Antonio M."/>
            <person name="Oren A."/>
            <person name="Chaudhuri R."/>
            <person name="La Ragione R.M."/>
            <person name="Hildebrand F."/>
            <person name="Pallen M.J."/>
        </authorList>
    </citation>
    <scope>NUCLEOTIDE SEQUENCE [LARGE SCALE GENOMIC DNA]</scope>
    <source>
        <strain evidence="3 4">Sa1YVA6</strain>
    </source>
</reference>
<evidence type="ECO:0000313" key="3">
    <source>
        <dbReference type="EMBL" id="MBD8032400.1"/>
    </source>
</evidence>
<keyword evidence="1" id="KW-0732">Signal</keyword>
<evidence type="ECO:0000313" key="4">
    <source>
        <dbReference type="Proteomes" id="UP000600565"/>
    </source>
</evidence>
<dbReference type="RefSeq" id="WP_191703000.1">
    <property type="nucleotide sequence ID" value="NZ_JACSPW010000003.1"/>
</dbReference>
<dbReference type="PROSITE" id="PS51272">
    <property type="entry name" value="SLH"/>
    <property type="match status" value="1"/>
</dbReference>
<dbReference type="EMBL" id="JACSPW010000003">
    <property type="protein sequence ID" value="MBD8032400.1"/>
    <property type="molecule type" value="Genomic_DNA"/>
</dbReference>
<dbReference type="InterPro" id="IPR025711">
    <property type="entry name" value="PepSY"/>
</dbReference>
<name>A0ABR8XKE8_9BACL</name>
<organism evidence="3 4">
    <name type="scientific">Solibacillus merdavium</name>
    <dbReference type="NCBI Taxonomy" id="2762218"/>
    <lineage>
        <taxon>Bacteria</taxon>
        <taxon>Bacillati</taxon>
        <taxon>Bacillota</taxon>
        <taxon>Bacilli</taxon>
        <taxon>Bacillales</taxon>
        <taxon>Caryophanaceae</taxon>
        <taxon>Solibacillus</taxon>
    </lineage>
</organism>
<accession>A0ABR8XKE8</accession>
<comment type="caution">
    <text evidence="3">The sequence shown here is derived from an EMBL/GenBank/DDBJ whole genome shotgun (WGS) entry which is preliminary data.</text>
</comment>
<feature type="signal peptide" evidence="1">
    <location>
        <begin position="1"/>
        <end position="26"/>
    </location>
</feature>
<keyword evidence="4" id="KW-1185">Reference proteome</keyword>
<sequence>MKKWTTALSMSIVSLGLLASPGITDASVGTQEDRVPIYVAVTDEQVTKDKLIQILKTKLPEMFSTYSNNDFQMSSMSYHYADDLTIRYELMFNKKVNKQTESGNVTFKGDNLEIEHLYFSPANLKDALFPGKITEDQARKIAEDFVGKVATSSNYSLANNAPSYYSSRLITEPITYSFSFTPNENDIPIPDQSIMISVLGDGKIQSFYQNSLPDRMSFEESNNIVSKETAIDKMKEQLGLTLQYTVDYLPYSSKPSVKLVYLPTPNVIGLHATSNQWATYSGKVDSLKGNTTMQPLAPSQLKAPAPITIEEAKEIAKQLVDKEASTTKFTIDHAYEYEMNDQAVISVSYSYRYRNGSHGSSIEFNKNTGELVSYSDFYAPIPFDEEEAPKNTTPKLSKDKVLELAEKYVKELAPTSVHEYAKANTDPSYDKDSQVHYVSFPRIKNGLIVNGDNLSVTIDDEGKLKSFYSYPLNIEEWPSAEASITNDEAKKIFTEALDVKLVYNRLQNEDGKYELVYVPTVKGQDYYQIDANSGQIINLFEQLEKEKVSHPTAERELNYLIQAGAIEVKDAKTFNADVAITQGQALNMITKSISYFYEDYYAYRQEQPPVSFEQIDAEHPYYKVVENATRLGILNPNEDELNIDQKVTNEQLAVWFIRTLGLEQAAKHQEIYQLSIKDVAEVDPDKIGYVALSNALGLQKSEQSMFLPKKEVTYAELSKSIIQLAYEIAEKRNSGMYYY</sequence>
<feature type="chain" id="PRO_5045404988" evidence="1">
    <location>
        <begin position="27"/>
        <end position="739"/>
    </location>
</feature>
<evidence type="ECO:0000259" key="2">
    <source>
        <dbReference type="PROSITE" id="PS51272"/>
    </source>
</evidence>
<dbReference type="Proteomes" id="UP000600565">
    <property type="component" value="Unassembled WGS sequence"/>
</dbReference>
<dbReference type="InterPro" id="IPR001119">
    <property type="entry name" value="SLH_dom"/>
</dbReference>
<protein>
    <submittedName>
        <fullName evidence="3">S-layer homology domain-containing protein</fullName>
    </submittedName>
</protein>
<evidence type="ECO:0000256" key="1">
    <source>
        <dbReference type="SAM" id="SignalP"/>
    </source>
</evidence>
<proteinExistence type="predicted"/>
<gene>
    <name evidence="3" type="ORF">H9632_04915</name>
</gene>
<dbReference type="Pfam" id="PF00395">
    <property type="entry name" value="SLH"/>
    <property type="match status" value="1"/>
</dbReference>